<organism evidence="8 9">
    <name type="scientific">Lacibacter sediminis</name>
    <dbReference type="NCBI Taxonomy" id="2760713"/>
    <lineage>
        <taxon>Bacteria</taxon>
        <taxon>Pseudomonadati</taxon>
        <taxon>Bacteroidota</taxon>
        <taxon>Chitinophagia</taxon>
        <taxon>Chitinophagales</taxon>
        <taxon>Chitinophagaceae</taxon>
        <taxon>Lacibacter</taxon>
    </lineage>
</organism>
<dbReference type="InterPro" id="IPR012944">
    <property type="entry name" value="SusD_RagB_dom"/>
</dbReference>
<keyword evidence="4" id="KW-0472">Membrane</keyword>
<dbReference type="InterPro" id="IPR033985">
    <property type="entry name" value="SusD-like_N"/>
</dbReference>
<evidence type="ECO:0000313" key="9">
    <source>
        <dbReference type="Proteomes" id="UP000515344"/>
    </source>
</evidence>
<sequence>MRNIIIAFIITGLVGCTKVLDIQPLDMIAETAVFKDKNLIEANLLSLYDRTKFQELGNQENFRMGLLAGPGGECRAFGDWQDPYIASIKIYDNTGSGLLDYWAYTAIRQINEFINGVNGSSFEQSYKDQKISEARFLRGFIYHQMVKRFGGVPIITKVQSLSDPQSELYPVRNKEAEVYDFIGKEMDEIAALLPASYPGNDYGRPTKFAALALKSRAMLYAGSIARFGTVALDGVVGIPASEADKYFTAAMDASKAIMDNPAFSLYNKVSTDPVKNFTQLFTDENNNPEVIFGVKWDATLNKGHSWDALCTPAGFTSGWNSNFNVFLEFMDLFDYQDGRSGVMNRTLLTNTRLHDIDSLFGKRDPRFRASTFYPECIWQGKKVFFHSATRYRNASGQVVTNTSETFLIPNSVSAQFPDGFYAKAPNRNTQKTGVHVRKRCDEALTPAASGQSSTDFIVFRLGEILLNYAEAAFYLNKNTEALTAINRIRTRAAMPLRTALTEANIRQERQVELAFEEHRYWDLRRWRIAEQELNGKRLQGLNYVYDFDAKKYIITLKNAEGTARVFQPRHYYLPLGIDRIADNPSLVENPLYN</sequence>
<feature type="domain" description="SusD-like N-terminal" evidence="7">
    <location>
        <begin position="103"/>
        <end position="219"/>
    </location>
</feature>
<dbReference type="Gene3D" id="1.25.40.390">
    <property type="match status" value="1"/>
</dbReference>
<feature type="domain" description="RagB/SusD" evidence="6">
    <location>
        <begin position="288"/>
        <end position="592"/>
    </location>
</feature>
<accession>A0A7G5XE02</accession>
<evidence type="ECO:0000259" key="6">
    <source>
        <dbReference type="Pfam" id="PF07980"/>
    </source>
</evidence>
<evidence type="ECO:0000313" key="8">
    <source>
        <dbReference type="EMBL" id="QNA43705.1"/>
    </source>
</evidence>
<evidence type="ECO:0000256" key="3">
    <source>
        <dbReference type="ARBA" id="ARBA00022729"/>
    </source>
</evidence>
<dbReference type="InterPro" id="IPR011990">
    <property type="entry name" value="TPR-like_helical_dom_sf"/>
</dbReference>
<keyword evidence="5" id="KW-0998">Cell outer membrane</keyword>
<evidence type="ECO:0000259" key="7">
    <source>
        <dbReference type="Pfam" id="PF14322"/>
    </source>
</evidence>
<dbReference type="Proteomes" id="UP000515344">
    <property type="component" value="Chromosome"/>
</dbReference>
<dbReference type="Pfam" id="PF07980">
    <property type="entry name" value="SusD_RagB"/>
    <property type="match status" value="1"/>
</dbReference>
<gene>
    <name evidence="8" type="ORF">H4075_16700</name>
</gene>
<dbReference type="Pfam" id="PF14322">
    <property type="entry name" value="SusD-like_3"/>
    <property type="match status" value="1"/>
</dbReference>
<evidence type="ECO:0000256" key="4">
    <source>
        <dbReference type="ARBA" id="ARBA00023136"/>
    </source>
</evidence>
<comment type="similarity">
    <text evidence="2">Belongs to the SusD family.</text>
</comment>
<dbReference type="AlphaFoldDB" id="A0A7G5XE02"/>
<dbReference type="KEGG" id="lacs:H4075_16700"/>
<keyword evidence="3" id="KW-0732">Signal</keyword>
<comment type="subcellular location">
    <subcellularLocation>
        <location evidence="1">Cell outer membrane</location>
    </subcellularLocation>
</comment>
<protein>
    <submittedName>
        <fullName evidence="8">RagB/SusD family nutrient uptake outer membrane protein</fullName>
    </submittedName>
</protein>
<proteinExistence type="inferred from homology"/>
<evidence type="ECO:0000256" key="2">
    <source>
        <dbReference type="ARBA" id="ARBA00006275"/>
    </source>
</evidence>
<name>A0A7G5XE02_9BACT</name>
<reference evidence="9" key="1">
    <citation type="submission" date="2020-08" db="EMBL/GenBank/DDBJ databases">
        <title>Lacibacter sp. S13-6-6 genome sequencing.</title>
        <authorList>
            <person name="Jin L."/>
        </authorList>
    </citation>
    <scope>NUCLEOTIDE SEQUENCE [LARGE SCALE GENOMIC DNA]</scope>
    <source>
        <strain evidence="9">S13-6-6</strain>
    </source>
</reference>
<dbReference type="EMBL" id="CP060007">
    <property type="protein sequence ID" value="QNA43705.1"/>
    <property type="molecule type" value="Genomic_DNA"/>
</dbReference>
<dbReference type="SUPFAM" id="SSF48452">
    <property type="entry name" value="TPR-like"/>
    <property type="match status" value="1"/>
</dbReference>
<keyword evidence="9" id="KW-1185">Reference proteome</keyword>
<dbReference type="PROSITE" id="PS51257">
    <property type="entry name" value="PROKAR_LIPOPROTEIN"/>
    <property type="match status" value="1"/>
</dbReference>
<evidence type="ECO:0000256" key="5">
    <source>
        <dbReference type="ARBA" id="ARBA00023237"/>
    </source>
</evidence>
<dbReference type="GO" id="GO:0009279">
    <property type="term" value="C:cell outer membrane"/>
    <property type="evidence" value="ECO:0007669"/>
    <property type="project" value="UniProtKB-SubCell"/>
</dbReference>
<dbReference type="RefSeq" id="WP_182801967.1">
    <property type="nucleotide sequence ID" value="NZ_CP060007.1"/>
</dbReference>
<evidence type="ECO:0000256" key="1">
    <source>
        <dbReference type="ARBA" id="ARBA00004442"/>
    </source>
</evidence>